<dbReference type="InterPro" id="IPR002403">
    <property type="entry name" value="Cyt_P450_E_grp-IV"/>
</dbReference>
<evidence type="ECO:0000256" key="12">
    <source>
        <dbReference type="ARBA" id="ARBA00023033"/>
    </source>
</evidence>
<evidence type="ECO:0000256" key="10">
    <source>
        <dbReference type="ARBA" id="ARBA00023002"/>
    </source>
</evidence>
<evidence type="ECO:0000256" key="3">
    <source>
        <dbReference type="ARBA" id="ARBA00004174"/>
    </source>
</evidence>
<dbReference type="PRINTS" id="PR00385">
    <property type="entry name" value="P450"/>
</dbReference>
<keyword evidence="8" id="KW-0256">Endoplasmic reticulum</keyword>
<evidence type="ECO:0000256" key="14">
    <source>
        <dbReference type="PIRSR" id="PIRSR602403-1"/>
    </source>
</evidence>
<dbReference type="InterPro" id="IPR001128">
    <property type="entry name" value="Cyt_P450"/>
</dbReference>
<accession>A0A6J1M642</accession>
<dbReference type="CDD" id="cd11056">
    <property type="entry name" value="CYP6-like"/>
    <property type="match status" value="1"/>
</dbReference>
<evidence type="ECO:0000256" key="1">
    <source>
        <dbReference type="ARBA" id="ARBA00001971"/>
    </source>
</evidence>
<evidence type="ECO:0000256" key="15">
    <source>
        <dbReference type="RuleBase" id="RU000461"/>
    </source>
</evidence>
<evidence type="ECO:0000256" key="5">
    <source>
        <dbReference type="ARBA" id="ARBA00010617"/>
    </source>
</evidence>
<dbReference type="GO" id="GO:0016705">
    <property type="term" value="F:oxidoreductase activity, acting on paired donors, with incorporation or reduction of molecular oxygen"/>
    <property type="evidence" value="ECO:0007669"/>
    <property type="project" value="InterPro"/>
</dbReference>
<keyword evidence="16" id="KW-0812">Transmembrane</keyword>
<dbReference type="AlphaFoldDB" id="A0A6J1M642"/>
<proteinExistence type="inferred from homology"/>
<dbReference type="GO" id="GO:0005789">
    <property type="term" value="C:endoplasmic reticulum membrane"/>
    <property type="evidence" value="ECO:0007669"/>
    <property type="project" value="UniProtKB-SubCell"/>
</dbReference>
<dbReference type="InterPro" id="IPR036396">
    <property type="entry name" value="Cyt_P450_sf"/>
</dbReference>
<dbReference type="Pfam" id="PF00067">
    <property type="entry name" value="p450"/>
    <property type="match status" value="1"/>
</dbReference>
<comment type="similarity">
    <text evidence="5 15">Belongs to the cytochrome P450 family.</text>
</comment>
<evidence type="ECO:0000256" key="13">
    <source>
        <dbReference type="ARBA" id="ARBA00023136"/>
    </source>
</evidence>
<dbReference type="FunFam" id="1.10.630.10:FF:000182">
    <property type="entry name" value="Cytochrome P450 3A4"/>
    <property type="match status" value="1"/>
</dbReference>
<reference evidence="18" key="1">
    <citation type="submission" date="2025-08" db="UniProtKB">
        <authorList>
            <consortium name="RefSeq"/>
        </authorList>
    </citation>
    <scope>IDENTIFICATION</scope>
    <source>
        <strain evidence="18">15085-1641.00</strain>
        <tissue evidence="18">Whole body</tissue>
    </source>
</reference>
<evidence type="ECO:0000256" key="4">
    <source>
        <dbReference type="ARBA" id="ARBA00004406"/>
    </source>
</evidence>
<keyword evidence="13 16" id="KW-0472">Membrane</keyword>
<feature type="transmembrane region" description="Helical" evidence="16">
    <location>
        <begin position="215"/>
        <end position="235"/>
    </location>
</feature>
<dbReference type="SUPFAM" id="SSF48264">
    <property type="entry name" value="Cytochrome P450"/>
    <property type="match status" value="1"/>
</dbReference>
<dbReference type="PRINTS" id="PR00465">
    <property type="entry name" value="EP450IV"/>
</dbReference>
<dbReference type="PANTHER" id="PTHR24292:SF84">
    <property type="entry name" value="CYTOCHROME P450 28A5-RELATED"/>
    <property type="match status" value="1"/>
</dbReference>
<evidence type="ECO:0000256" key="16">
    <source>
        <dbReference type="SAM" id="Phobius"/>
    </source>
</evidence>
<feature type="binding site" description="axial binding residue" evidence="14">
    <location>
        <position position="450"/>
    </location>
    <ligand>
        <name>heme</name>
        <dbReference type="ChEBI" id="CHEBI:30413"/>
    </ligand>
    <ligandPart>
        <name>Fe</name>
        <dbReference type="ChEBI" id="CHEBI:18248"/>
    </ligandPart>
</feature>
<keyword evidence="12 15" id="KW-0503">Monooxygenase</keyword>
<sequence>MLVTLALLALVAFLGYEFLIWNFGYWRKRKVPGPRPAILTGNYPNLFTAQQHAIYDLNKVYSKYKQQYDAVGIFMSRMPQLLVLSPELAHRVFVSNFKHFHDNELATMVDEKSDFILANNMFSMTGEEWKERRADITPGLTMSRIKAVYPVTNQVCKKMNEFIRKQIRIAPKDGVNGKDISLCFTTEMVTDCVLGLSAQSFSEHPTPVMAKIKNLFEQPLVFVISFAVMSLIPSLRRIKKLRFIPQHVERFFVDFMEAAVEARNSQVAAGKHADRVDFMDYILQLAKKKNLSSRKLTACSMTFLLDGFETTASVLSHTLLLLGRDAQAQQRLREELTAHLNDQGFIDFDKLVELPYLNACVQESIRLFPPLAASNKLCTESLELSNRNGPSFTVEKGTIVVVPHSCYMLDEDYFPNAKEFQPDRFLDPDAVKTYRDRGVFMGFGDGPRICIGMRFALAQIKAALVEIVVNFDVSVNARTRKDNMFEPTGLVTRLKGGIWLDFAARS</sequence>
<dbReference type="PROSITE" id="PS00086">
    <property type="entry name" value="CYTOCHROME_P450"/>
    <property type="match status" value="1"/>
</dbReference>
<evidence type="ECO:0000313" key="18">
    <source>
        <dbReference type="RefSeq" id="XP_023175538.2"/>
    </source>
</evidence>
<keyword evidence="9" id="KW-0492">Microsome</keyword>
<keyword evidence="10 15" id="KW-0560">Oxidoreductase</keyword>
<comment type="subcellular location">
    <subcellularLocation>
        <location evidence="4">Endoplasmic reticulum membrane</location>
        <topology evidence="4">Peripheral membrane protein</topology>
    </subcellularLocation>
    <subcellularLocation>
        <location evidence="3">Microsome membrane</location>
        <topology evidence="3">Peripheral membrane protein</topology>
    </subcellularLocation>
</comment>
<dbReference type="GO" id="GO:0004497">
    <property type="term" value="F:monooxygenase activity"/>
    <property type="evidence" value="ECO:0007669"/>
    <property type="project" value="UniProtKB-KW"/>
</dbReference>
<keyword evidence="11 14" id="KW-0408">Iron</keyword>
<evidence type="ECO:0000256" key="11">
    <source>
        <dbReference type="ARBA" id="ARBA00023004"/>
    </source>
</evidence>
<keyword evidence="17" id="KW-1185">Reference proteome</keyword>
<dbReference type="GO" id="GO:0005506">
    <property type="term" value="F:iron ion binding"/>
    <property type="evidence" value="ECO:0007669"/>
    <property type="project" value="InterPro"/>
</dbReference>
<protein>
    <submittedName>
        <fullName evidence="18">Probable cytochrome P450 28a5</fullName>
    </submittedName>
</protein>
<comment type="cofactor">
    <cofactor evidence="1 14">
        <name>heme</name>
        <dbReference type="ChEBI" id="CHEBI:30413"/>
    </cofactor>
</comment>
<dbReference type="OMA" id="CKKMNEF"/>
<evidence type="ECO:0000256" key="2">
    <source>
        <dbReference type="ARBA" id="ARBA00003690"/>
    </source>
</evidence>
<evidence type="ECO:0000256" key="9">
    <source>
        <dbReference type="ARBA" id="ARBA00022848"/>
    </source>
</evidence>
<evidence type="ECO:0000256" key="8">
    <source>
        <dbReference type="ARBA" id="ARBA00022824"/>
    </source>
</evidence>
<keyword evidence="16" id="KW-1133">Transmembrane helix</keyword>
<gene>
    <name evidence="18" type="primary">LOC111602611</name>
</gene>
<comment type="function">
    <text evidence="2">May be involved in the metabolism of insect hormones and in the breakdown of synthetic insecticides.</text>
</comment>
<evidence type="ECO:0000256" key="6">
    <source>
        <dbReference type="ARBA" id="ARBA00022617"/>
    </source>
</evidence>
<name>A0A6J1M642_DROHY</name>
<keyword evidence="6 14" id="KW-0349">Heme</keyword>
<dbReference type="KEGG" id="dhe:111602611"/>
<dbReference type="InterPro" id="IPR017972">
    <property type="entry name" value="Cyt_P450_CS"/>
</dbReference>
<dbReference type="InterPro" id="IPR050476">
    <property type="entry name" value="Insect_CytP450_Detox"/>
</dbReference>
<evidence type="ECO:0000256" key="7">
    <source>
        <dbReference type="ARBA" id="ARBA00022723"/>
    </source>
</evidence>
<dbReference type="OrthoDB" id="2789670at2759"/>
<dbReference type="GO" id="GO:0020037">
    <property type="term" value="F:heme binding"/>
    <property type="evidence" value="ECO:0007669"/>
    <property type="project" value="InterPro"/>
</dbReference>
<organism evidence="17 18">
    <name type="scientific">Drosophila hydei</name>
    <name type="common">Fruit fly</name>
    <dbReference type="NCBI Taxonomy" id="7224"/>
    <lineage>
        <taxon>Eukaryota</taxon>
        <taxon>Metazoa</taxon>
        <taxon>Ecdysozoa</taxon>
        <taxon>Arthropoda</taxon>
        <taxon>Hexapoda</taxon>
        <taxon>Insecta</taxon>
        <taxon>Pterygota</taxon>
        <taxon>Neoptera</taxon>
        <taxon>Endopterygota</taxon>
        <taxon>Diptera</taxon>
        <taxon>Brachycera</taxon>
        <taxon>Muscomorpha</taxon>
        <taxon>Ephydroidea</taxon>
        <taxon>Drosophilidae</taxon>
        <taxon>Drosophila</taxon>
    </lineage>
</organism>
<dbReference type="PANTHER" id="PTHR24292">
    <property type="entry name" value="CYTOCHROME P450"/>
    <property type="match status" value="1"/>
</dbReference>
<dbReference type="GeneID" id="111602611"/>
<dbReference type="Proteomes" id="UP000504633">
    <property type="component" value="Unplaced"/>
</dbReference>
<dbReference type="RefSeq" id="XP_023175538.2">
    <property type="nucleotide sequence ID" value="XM_023319770.2"/>
</dbReference>
<dbReference type="Gene3D" id="1.10.630.10">
    <property type="entry name" value="Cytochrome P450"/>
    <property type="match status" value="1"/>
</dbReference>
<evidence type="ECO:0000313" key="17">
    <source>
        <dbReference type="Proteomes" id="UP000504633"/>
    </source>
</evidence>
<keyword evidence="7 14" id="KW-0479">Metal-binding</keyword>